<evidence type="ECO:0000256" key="7">
    <source>
        <dbReference type="RuleBase" id="RU003345"/>
    </source>
</evidence>
<name>A0A2T0B8D0_9CLOT</name>
<evidence type="ECO:0000256" key="5">
    <source>
        <dbReference type="PIRSR" id="PIRSR036492-1"/>
    </source>
</evidence>
<dbReference type="GO" id="GO:0006081">
    <property type="term" value="P:aldehyde metabolic process"/>
    <property type="evidence" value="ECO:0007669"/>
    <property type="project" value="InterPro"/>
</dbReference>
<proteinExistence type="inferred from homology"/>
<dbReference type="FunFam" id="3.40.605.10:FF:000004">
    <property type="entry name" value="Aldehyde dehydrogenase"/>
    <property type="match status" value="1"/>
</dbReference>
<comment type="caution">
    <text evidence="9">The sequence shown here is derived from an EMBL/GenBank/DDBJ whole genome shotgun (WGS) entry which is preliminary data.</text>
</comment>
<keyword evidence="2 4" id="KW-0560">Oxidoreductase</keyword>
<dbReference type="Pfam" id="PF00171">
    <property type="entry name" value="Aldedh"/>
    <property type="match status" value="1"/>
</dbReference>
<dbReference type="PANTHER" id="PTHR43570">
    <property type="entry name" value="ALDEHYDE DEHYDROGENASE"/>
    <property type="match status" value="1"/>
</dbReference>
<dbReference type="InterPro" id="IPR016161">
    <property type="entry name" value="Ald_DH/histidinol_DH"/>
</dbReference>
<dbReference type="Gene3D" id="3.40.309.10">
    <property type="entry name" value="Aldehyde Dehydrogenase, Chain A, domain 2"/>
    <property type="match status" value="1"/>
</dbReference>
<dbReference type="EMBL" id="PVXO01000009">
    <property type="protein sequence ID" value="PRR80115.1"/>
    <property type="molecule type" value="Genomic_DNA"/>
</dbReference>
<evidence type="ECO:0000259" key="8">
    <source>
        <dbReference type="Pfam" id="PF00171"/>
    </source>
</evidence>
<dbReference type="Gene3D" id="3.40.605.10">
    <property type="entry name" value="Aldehyde Dehydrogenase, Chain A, domain 1"/>
    <property type="match status" value="1"/>
</dbReference>
<comment type="similarity">
    <text evidence="1 4 7">Belongs to the aldehyde dehydrogenase family.</text>
</comment>
<dbReference type="InterPro" id="IPR016163">
    <property type="entry name" value="Ald_DH_C"/>
</dbReference>
<dbReference type="PIRSF" id="PIRSF036492">
    <property type="entry name" value="ALDH"/>
    <property type="match status" value="1"/>
</dbReference>
<dbReference type="InterPro" id="IPR016160">
    <property type="entry name" value="Ald_DH_CS_CYS"/>
</dbReference>
<dbReference type="InterPro" id="IPR029510">
    <property type="entry name" value="Ald_DH_CS_GLU"/>
</dbReference>
<evidence type="ECO:0000256" key="1">
    <source>
        <dbReference type="ARBA" id="ARBA00009986"/>
    </source>
</evidence>
<evidence type="ECO:0000256" key="2">
    <source>
        <dbReference type="ARBA" id="ARBA00023002"/>
    </source>
</evidence>
<dbReference type="PROSITE" id="PS00070">
    <property type="entry name" value="ALDEHYDE_DEHYDR_CYS"/>
    <property type="match status" value="1"/>
</dbReference>
<feature type="active site" evidence="5 6">
    <location>
        <position position="212"/>
    </location>
</feature>
<dbReference type="SUPFAM" id="SSF53720">
    <property type="entry name" value="ALDH-like"/>
    <property type="match status" value="1"/>
</dbReference>
<dbReference type="PROSITE" id="PS00687">
    <property type="entry name" value="ALDEHYDE_DEHYDR_GLU"/>
    <property type="match status" value="1"/>
</dbReference>
<evidence type="ECO:0000313" key="10">
    <source>
        <dbReference type="Proteomes" id="UP000239706"/>
    </source>
</evidence>
<evidence type="ECO:0000256" key="6">
    <source>
        <dbReference type="PROSITE-ProRule" id="PRU10007"/>
    </source>
</evidence>
<dbReference type="InterPro" id="IPR015590">
    <property type="entry name" value="Aldehyde_DH_dom"/>
</dbReference>
<reference evidence="9 10" key="1">
    <citation type="submission" date="2018-03" db="EMBL/GenBank/DDBJ databases">
        <title>Genome sequence of Clostridium liquoris DSM 100320.</title>
        <authorList>
            <person name="Poehlein A."/>
            <person name="Daniel R."/>
        </authorList>
    </citation>
    <scope>NUCLEOTIDE SEQUENCE [LARGE SCALE GENOMIC DNA]</scope>
    <source>
        <strain evidence="9 10">DSM 100320</strain>
    </source>
</reference>
<dbReference type="InterPro" id="IPR016162">
    <property type="entry name" value="Ald_DH_N"/>
</dbReference>
<gene>
    <name evidence="9" type="primary">alkH</name>
    <name evidence="9" type="ORF">CLLI_04990</name>
</gene>
<dbReference type="RefSeq" id="WP_106062681.1">
    <property type="nucleotide sequence ID" value="NZ_PVXO01000009.1"/>
</dbReference>
<dbReference type="AlphaFoldDB" id="A0A2T0B8D0"/>
<dbReference type="OrthoDB" id="9762913at2"/>
<keyword evidence="3" id="KW-0520">NAD</keyword>
<dbReference type="InterPro" id="IPR012394">
    <property type="entry name" value="Aldehyde_DH_NAD(P)"/>
</dbReference>
<feature type="active site" evidence="5">
    <location>
        <position position="246"/>
    </location>
</feature>
<feature type="domain" description="Aldehyde dehydrogenase" evidence="8">
    <location>
        <begin position="4"/>
        <end position="430"/>
    </location>
</feature>
<dbReference type="GO" id="GO:0004029">
    <property type="term" value="F:aldehyde dehydrogenase (NAD+) activity"/>
    <property type="evidence" value="ECO:0007669"/>
    <property type="project" value="TreeGrafter"/>
</dbReference>
<keyword evidence="10" id="KW-1185">Reference proteome</keyword>
<accession>A0A2T0B8D0</accession>
<organism evidence="9 10">
    <name type="scientific">Clostridium liquoris</name>
    <dbReference type="NCBI Taxonomy" id="1289519"/>
    <lineage>
        <taxon>Bacteria</taxon>
        <taxon>Bacillati</taxon>
        <taxon>Bacillota</taxon>
        <taxon>Clostridia</taxon>
        <taxon>Eubacteriales</taxon>
        <taxon>Clostridiaceae</taxon>
        <taxon>Clostridium</taxon>
    </lineage>
</organism>
<dbReference type="Proteomes" id="UP000239706">
    <property type="component" value="Unassembled WGS sequence"/>
</dbReference>
<dbReference type="PANTHER" id="PTHR43570:SF16">
    <property type="entry name" value="ALDEHYDE DEHYDROGENASE TYPE III, ISOFORM Q"/>
    <property type="match status" value="1"/>
</dbReference>
<evidence type="ECO:0000256" key="3">
    <source>
        <dbReference type="ARBA" id="ARBA00023027"/>
    </source>
</evidence>
<dbReference type="GO" id="GO:0005737">
    <property type="term" value="C:cytoplasm"/>
    <property type="evidence" value="ECO:0007669"/>
    <property type="project" value="TreeGrafter"/>
</dbReference>
<sequence length="458" mass="51852">MDKNDFSLILSNQKKFFRNNGTLDVNFRIHQLKKLKSLIIKNEEAIYEALKKDLNKSDFESYVSEVGFVLGEINFTIKNIKNWCRVKKVKTPLVHLPGKSYILKEPYGSVLIIGPWNYPFQLLIAPLVGAIAAGNCALLKPSELSPNVSKFITKLINENFNAEYIHAVEGGIEETSSLLSLKWDYIFFTGSVNVGKVVMKAASYNLAPVTLELGGKSPCIIDKSVNLKLAAKRLVWGKFFNTGQTCIAPDYLFIHKDIVKDFIPLLKNTIKEFYGENPINSEYYGRIINTKHFTRLNNYLKDGTIIFGGNVNEEELYISPTLIIGSSINSPIMNDEIFGPILPMFQYENLNEVISFINSRPKPLSLYFFSNDKNNIKKITSNTSSGSVCINDTLSQITTPYLPFGGVGTSGMGKYHGKWSFDTFTHEKSVMNKSFKFDLSVKYPPYTFPIKILRRFFE</sequence>
<dbReference type="FunFam" id="3.40.309.10:FF:000003">
    <property type="entry name" value="Aldehyde dehydrogenase"/>
    <property type="match status" value="1"/>
</dbReference>
<evidence type="ECO:0000313" key="9">
    <source>
        <dbReference type="EMBL" id="PRR80115.1"/>
    </source>
</evidence>
<evidence type="ECO:0000256" key="4">
    <source>
        <dbReference type="PIRNR" id="PIRNR036492"/>
    </source>
</evidence>
<protein>
    <recommendedName>
        <fullName evidence="4">Aldehyde dehydrogenase</fullName>
    </recommendedName>
</protein>
<dbReference type="CDD" id="cd07136">
    <property type="entry name" value="ALDH_YwdH-P39616"/>
    <property type="match status" value="1"/>
</dbReference>